<gene>
    <name evidence="6" type="ORF">MFP26_23625</name>
</gene>
<dbReference type="Pfam" id="PF13237">
    <property type="entry name" value="Fer4_10"/>
    <property type="match status" value="1"/>
</dbReference>
<evidence type="ECO:0000256" key="4">
    <source>
        <dbReference type="ARBA" id="ARBA00023014"/>
    </source>
</evidence>
<dbReference type="EMBL" id="JAKPBZ010000116">
    <property type="protein sequence ID" value="MCL2895670.1"/>
    <property type="molecule type" value="Genomic_DNA"/>
</dbReference>
<keyword evidence="1" id="KW-0004">4Fe-4S</keyword>
<reference evidence="6 7" key="1">
    <citation type="submission" date="2022-02" db="EMBL/GenBank/DDBJ databases">
        <title>Description of Brenneria tiliae sp. nov. isolated from symptomatic Tilia x moltkei and Tilia x europaea trees in the UK.</title>
        <authorList>
            <person name="Kile H."/>
        </authorList>
    </citation>
    <scope>NUCLEOTIDE SEQUENCE [LARGE SCALE GENOMIC DNA]</scope>
    <source>
        <strain evidence="6 7">MC1SB4.1</strain>
    </source>
</reference>
<dbReference type="Gene3D" id="3.30.70.20">
    <property type="match status" value="2"/>
</dbReference>
<evidence type="ECO:0000313" key="6">
    <source>
        <dbReference type="EMBL" id="MCL2895670.1"/>
    </source>
</evidence>
<dbReference type="Pfam" id="PF12838">
    <property type="entry name" value="Fer4_7"/>
    <property type="match status" value="1"/>
</dbReference>
<organism evidence="6 7">
    <name type="scientific">Brenneria tiliae</name>
    <dbReference type="NCBI Taxonomy" id="2914984"/>
    <lineage>
        <taxon>Bacteria</taxon>
        <taxon>Pseudomonadati</taxon>
        <taxon>Pseudomonadota</taxon>
        <taxon>Gammaproteobacteria</taxon>
        <taxon>Enterobacterales</taxon>
        <taxon>Pectobacteriaceae</taxon>
        <taxon>Brenneria</taxon>
    </lineage>
</organism>
<evidence type="ECO:0000256" key="1">
    <source>
        <dbReference type="ARBA" id="ARBA00022485"/>
    </source>
</evidence>
<dbReference type="InterPro" id="IPR017900">
    <property type="entry name" value="4Fe4S_Fe_S_CS"/>
</dbReference>
<dbReference type="PANTHER" id="PTHR43687:SF1">
    <property type="entry name" value="FERREDOXIN III"/>
    <property type="match status" value="1"/>
</dbReference>
<comment type="caution">
    <text evidence="6">The sequence shown here is derived from an EMBL/GenBank/DDBJ whole genome shotgun (WGS) entry which is preliminary data.</text>
</comment>
<dbReference type="RefSeq" id="WP_249246552.1">
    <property type="nucleotide sequence ID" value="NZ_JAKPBZ010000116.1"/>
</dbReference>
<dbReference type="Proteomes" id="UP001203069">
    <property type="component" value="Unassembled WGS sequence"/>
</dbReference>
<feature type="domain" description="4Fe-4S ferredoxin-type" evidence="5">
    <location>
        <begin position="190"/>
        <end position="218"/>
    </location>
</feature>
<dbReference type="SUPFAM" id="SSF54862">
    <property type="entry name" value="4Fe-4S ferredoxins"/>
    <property type="match status" value="2"/>
</dbReference>
<keyword evidence="3" id="KW-0408">Iron</keyword>
<evidence type="ECO:0000313" key="7">
    <source>
        <dbReference type="Proteomes" id="UP001203069"/>
    </source>
</evidence>
<evidence type="ECO:0000259" key="5">
    <source>
        <dbReference type="PROSITE" id="PS51379"/>
    </source>
</evidence>
<dbReference type="PANTHER" id="PTHR43687">
    <property type="entry name" value="ADENYLYLSULFATE REDUCTASE, BETA SUBUNIT"/>
    <property type="match status" value="1"/>
</dbReference>
<name>A0ABT0N0P6_9GAMM</name>
<feature type="domain" description="4Fe-4S ferredoxin-type" evidence="5">
    <location>
        <begin position="219"/>
        <end position="248"/>
    </location>
</feature>
<feature type="domain" description="4Fe-4S ferredoxin-type" evidence="5">
    <location>
        <begin position="43"/>
        <end position="72"/>
    </location>
</feature>
<keyword evidence="4" id="KW-0411">Iron-sulfur</keyword>
<dbReference type="InterPro" id="IPR050572">
    <property type="entry name" value="Fe-S_Ferredoxin"/>
</dbReference>
<evidence type="ECO:0000256" key="3">
    <source>
        <dbReference type="ARBA" id="ARBA00023004"/>
    </source>
</evidence>
<keyword evidence="2" id="KW-0479">Metal-binding</keyword>
<dbReference type="PROSITE" id="PS00198">
    <property type="entry name" value="4FE4S_FER_1"/>
    <property type="match status" value="3"/>
</dbReference>
<sequence>MNMTIGAEVVVTSACVRNKSKRAACQQCVDYCSSGALMISENNTIKINAEFCTGCGGCVHVCPVMAIDGRPPQRYAVCDSVYMAATTIPSVKECLLYYQAGYRTIIVDENHSSLESVIAKANVILQSMGQPIFQLQKKTPTDNDSYYSPEENKFGRRRFLRVDVIREYFKKPDGIKNKLISDVVDEYQLFNVNIDSLACSLCSSCLQLCPTGAFRYENQAFVVDHKKCVGCRLCQDSCPEQALAVTLEVNKRTVASYPFKVALCTRCRQRYPSLSDGEHACPACRIGEKLRLAGQHIGINSLNLNA</sequence>
<dbReference type="InterPro" id="IPR017896">
    <property type="entry name" value="4Fe4S_Fe-S-bd"/>
</dbReference>
<evidence type="ECO:0000256" key="2">
    <source>
        <dbReference type="ARBA" id="ARBA00022723"/>
    </source>
</evidence>
<dbReference type="PROSITE" id="PS51379">
    <property type="entry name" value="4FE4S_FER_2"/>
    <property type="match status" value="3"/>
</dbReference>
<protein>
    <submittedName>
        <fullName evidence="6">4Fe-4S binding protein</fullName>
    </submittedName>
</protein>
<keyword evidence="7" id="KW-1185">Reference proteome</keyword>
<proteinExistence type="predicted"/>
<accession>A0ABT0N0P6</accession>